<dbReference type="Proteomes" id="UP000266673">
    <property type="component" value="Unassembled WGS sequence"/>
</dbReference>
<keyword evidence="2" id="KW-1185">Reference proteome</keyword>
<dbReference type="AlphaFoldDB" id="A0A397TU45"/>
<comment type="caution">
    <text evidence="1">The sequence shown here is derived from an EMBL/GenBank/DDBJ whole genome shotgun (WGS) entry which is preliminary data.</text>
</comment>
<evidence type="ECO:0000313" key="2">
    <source>
        <dbReference type="Proteomes" id="UP000266673"/>
    </source>
</evidence>
<sequence length="217" mass="25833">MIDDYLNILDTWIAESKTVEFDTTKDNFETPEQHSKKMDNSLNQQIKPQEFCDQNGKTLDEAIDNWNRKVNDFKKTIKNDQEKIINPCPIESIEPQSVDIDNVLDSYYQNEISPKEKEYKALPYNQKSDEVDKLSDDEIFEWYSTQYPTSNFSGKILEYFQEMSNIYTQFNLTQYWMQTQTFDPGGFHEQNRKRCSNTKNYKLESLQHHVLFPIPIF</sequence>
<dbReference type="EMBL" id="QKWP01006282">
    <property type="protein sequence ID" value="RIA99907.1"/>
    <property type="molecule type" value="Genomic_DNA"/>
</dbReference>
<protein>
    <submittedName>
        <fullName evidence="1">Uncharacterized protein</fullName>
    </submittedName>
</protein>
<reference evidence="1 2" key="1">
    <citation type="submission" date="2018-06" db="EMBL/GenBank/DDBJ databases">
        <title>Comparative genomics reveals the genomic features of Rhizophagus irregularis, R. cerebriforme, R. diaphanum and Gigaspora rosea, and their symbiotic lifestyle signature.</title>
        <authorList>
            <person name="Morin E."/>
            <person name="San Clemente H."/>
            <person name="Chen E.C.H."/>
            <person name="De La Providencia I."/>
            <person name="Hainaut M."/>
            <person name="Kuo A."/>
            <person name="Kohler A."/>
            <person name="Murat C."/>
            <person name="Tang N."/>
            <person name="Roy S."/>
            <person name="Loubradou J."/>
            <person name="Henrissat B."/>
            <person name="Grigoriev I.V."/>
            <person name="Corradi N."/>
            <person name="Roux C."/>
            <person name="Martin F.M."/>
        </authorList>
    </citation>
    <scope>NUCLEOTIDE SEQUENCE [LARGE SCALE GENOMIC DNA]</scope>
    <source>
        <strain evidence="1 2">DAOM 194757</strain>
    </source>
</reference>
<accession>A0A397TU45</accession>
<evidence type="ECO:0000313" key="1">
    <source>
        <dbReference type="EMBL" id="RIA99907.1"/>
    </source>
</evidence>
<organism evidence="1 2">
    <name type="scientific">Gigaspora rosea</name>
    <dbReference type="NCBI Taxonomy" id="44941"/>
    <lineage>
        <taxon>Eukaryota</taxon>
        <taxon>Fungi</taxon>
        <taxon>Fungi incertae sedis</taxon>
        <taxon>Mucoromycota</taxon>
        <taxon>Glomeromycotina</taxon>
        <taxon>Glomeromycetes</taxon>
        <taxon>Diversisporales</taxon>
        <taxon>Gigasporaceae</taxon>
        <taxon>Gigaspora</taxon>
    </lineage>
</organism>
<proteinExistence type="predicted"/>
<name>A0A397TU45_9GLOM</name>
<gene>
    <name evidence="1" type="ORF">C2G38_2130750</name>
</gene>